<dbReference type="RefSeq" id="WP_110256692.1">
    <property type="nucleotide sequence ID" value="NZ_QJKB01000007.1"/>
</dbReference>
<dbReference type="Proteomes" id="UP000247792">
    <property type="component" value="Unassembled WGS sequence"/>
</dbReference>
<gene>
    <name evidence="4" type="ORF">DFR42_107110</name>
</gene>
<dbReference type="Gene3D" id="3.40.630.30">
    <property type="match status" value="1"/>
</dbReference>
<proteinExistence type="predicted"/>
<reference evidence="4 5" key="1">
    <citation type="submission" date="2018-05" db="EMBL/GenBank/DDBJ databases">
        <title>Genomic Encyclopedia of Type Strains, Phase IV (KMG-IV): sequencing the most valuable type-strain genomes for metagenomic binning, comparative biology and taxonomic classification.</title>
        <authorList>
            <person name="Goeker M."/>
        </authorList>
    </citation>
    <scope>NUCLEOTIDE SEQUENCE [LARGE SCALE GENOMIC DNA]</scope>
    <source>
        <strain evidence="4 5">DSM 19792</strain>
    </source>
</reference>
<dbReference type="GO" id="GO:0016747">
    <property type="term" value="F:acyltransferase activity, transferring groups other than amino-acyl groups"/>
    <property type="evidence" value="ECO:0007669"/>
    <property type="project" value="InterPro"/>
</dbReference>
<feature type="domain" description="N-acetyltransferase" evidence="3">
    <location>
        <begin position="1"/>
        <end position="161"/>
    </location>
</feature>
<evidence type="ECO:0000313" key="4">
    <source>
        <dbReference type="EMBL" id="PXX41459.1"/>
    </source>
</evidence>
<evidence type="ECO:0000256" key="2">
    <source>
        <dbReference type="ARBA" id="ARBA00023315"/>
    </source>
</evidence>
<keyword evidence="5" id="KW-1185">Reference proteome</keyword>
<dbReference type="NCBIfam" id="NF040504">
    <property type="entry name" value="resist_ArsN1b"/>
    <property type="match status" value="1"/>
</dbReference>
<evidence type="ECO:0000259" key="3">
    <source>
        <dbReference type="PROSITE" id="PS51186"/>
    </source>
</evidence>
<dbReference type="PANTHER" id="PTHR43072:SF23">
    <property type="entry name" value="UPF0039 PROTEIN C11D3.02C"/>
    <property type="match status" value="1"/>
</dbReference>
<dbReference type="InterPro" id="IPR000182">
    <property type="entry name" value="GNAT_dom"/>
</dbReference>
<dbReference type="PANTHER" id="PTHR43072">
    <property type="entry name" value="N-ACETYLTRANSFERASE"/>
    <property type="match status" value="1"/>
</dbReference>
<evidence type="ECO:0000313" key="5">
    <source>
        <dbReference type="Proteomes" id="UP000247792"/>
    </source>
</evidence>
<dbReference type="Pfam" id="PF13420">
    <property type="entry name" value="Acetyltransf_4"/>
    <property type="match status" value="1"/>
</dbReference>
<dbReference type="SUPFAM" id="SSF55729">
    <property type="entry name" value="Acyl-CoA N-acyltransferases (Nat)"/>
    <property type="match status" value="1"/>
</dbReference>
<name>A0A318J143_9BURK</name>
<comment type="caution">
    <text evidence="4">The sequence shown here is derived from an EMBL/GenBank/DDBJ whole genome shotgun (WGS) entry which is preliminary data.</text>
</comment>
<dbReference type="OrthoDB" id="5459937at2"/>
<protein>
    <submittedName>
        <fullName evidence="4">Phosphinothricin acetyltransferase</fullName>
    </submittedName>
</protein>
<evidence type="ECO:0000256" key="1">
    <source>
        <dbReference type="ARBA" id="ARBA00022679"/>
    </source>
</evidence>
<sequence>MIRTATPADAAAIASIYNHYVARTTISFEENPVSEQEMKQRIENVSASLPWYVEEQDGEILGYAYATPWRVRSAYRFSVESTVYVAASHAGKGIGKRLYQTLIADLRQRGIHVVLGGIAQPNVASVALHESLGFEKVAHFKDVGRKFEQWVDVGYWELRLD</sequence>
<keyword evidence="1 4" id="KW-0808">Transferase</keyword>
<dbReference type="PROSITE" id="PS51186">
    <property type="entry name" value="GNAT"/>
    <property type="match status" value="1"/>
</dbReference>
<dbReference type="CDD" id="cd04301">
    <property type="entry name" value="NAT_SF"/>
    <property type="match status" value="1"/>
</dbReference>
<dbReference type="EMBL" id="QJKB01000007">
    <property type="protein sequence ID" value="PXX41459.1"/>
    <property type="molecule type" value="Genomic_DNA"/>
</dbReference>
<dbReference type="AlphaFoldDB" id="A0A318J143"/>
<accession>A0A318J143</accession>
<keyword evidence="2" id="KW-0012">Acyltransferase</keyword>
<dbReference type="InterPro" id="IPR016181">
    <property type="entry name" value="Acyl_CoA_acyltransferase"/>
</dbReference>
<organism evidence="4 5">
    <name type="scientific">Undibacterium pigrum</name>
    <dbReference type="NCBI Taxonomy" id="401470"/>
    <lineage>
        <taxon>Bacteria</taxon>
        <taxon>Pseudomonadati</taxon>
        <taxon>Pseudomonadota</taxon>
        <taxon>Betaproteobacteria</taxon>
        <taxon>Burkholderiales</taxon>
        <taxon>Oxalobacteraceae</taxon>
        <taxon>Undibacterium</taxon>
    </lineage>
</organism>